<accession>A0A7S0BE34</accession>
<reference evidence="2" key="1">
    <citation type="submission" date="2021-01" db="EMBL/GenBank/DDBJ databases">
        <authorList>
            <person name="Corre E."/>
            <person name="Pelletier E."/>
            <person name="Niang G."/>
            <person name="Scheremetjew M."/>
            <person name="Finn R."/>
            <person name="Kale V."/>
            <person name="Holt S."/>
            <person name="Cochrane G."/>
            <person name="Meng A."/>
            <person name="Brown T."/>
            <person name="Cohen L."/>
        </authorList>
    </citation>
    <scope>NUCLEOTIDE SEQUENCE</scope>
    <source>
        <strain evidence="2">UTEX LB 2760</strain>
    </source>
</reference>
<evidence type="ECO:0000313" key="2">
    <source>
        <dbReference type="EMBL" id="CAD8389673.1"/>
    </source>
</evidence>
<proteinExistence type="predicted"/>
<feature type="region of interest" description="Disordered" evidence="1">
    <location>
        <begin position="339"/>
        <end position="377"/>
    </location>
</feature>
<protein>
    <submittedName>
        <fullName evidence="2">Uncharacterized protein</fullName>
    </submittedName>
</protein>
<sequence length="377" mass="41803">MSNAEDSSTPDSIPEALAANAEQIEIVLDSEGRPRGVTEGINYDFQVYQKAVKGNLELLRHDCEQVCSVRAVRGDEEYSSGETYFIGAKEEPAAEVERLAKMIFDFHARNSIGVDLNKSGAEWWTQVIDANDDIGAHFDRDYTLEEDEGVNIHPHLGTVTYLTDIGAPTFVVELRASTISGQDSCGAGFAEKAIVSFPREGNHLCFDGRFLHCAPADLLPLEEDAGRSEEPRKRKNKSKRISFLVNVWLNYIPSHAERFPSERLNQLKTPSGSVTVTPVQDMSIERVSCRTEDSELRLGFVEASRRMELKAHVPKLVLKDSQSILLSFEEGACELKAGELVEQESSEQDSVISEEDEDSNKSSFGRDGQGEARAQDI</sequence>
<dbReference type="EMBL" id="HBEK01000383">
    <property type="protein sequence ID" value="CAD8389673.1"/>
    <property type="molecule type" value="Transcribed_RNA"/>
</dbReference>
<organism evidence="2">
    <name type="scientific">Rhodosorus marinus</name>
    <dbReference type="NCBI Taxonomy" id="101924"/>
    <lineage>
        <taxon>Eukaryota</taxon>
        <taxon>Rhodophyta</taxon>
        <taxon>Stylonematophyceae</taxon>
        <taxon>Stylonematales</taxon>
        <taxon>Stylonemataceae</taxon>
        <taxon>Rhodosorus</taxon>
    </lineage>
</organism>
<dbReference type="AlphaFoldDB" id="A0A7S0BE34"/>
<gene>
    <name evidence="2" type="ORF">RMAR0315_LOCUS224</name>
</gene>
<name>A0A7S0BE34_9RHOD</name>
<evidence type="ECO:0000256" key="1">
    <source>
        <dbReference type="SAM" id="MobiDB-lite"/>
    </source>
</evidence>
<feature type="compositionally biased region" description="Basic and acidic residues" evidence="1">
    <location>
        <begin position="368"/>
        <end position="377"/>
    </location>
</feature>
<feature type="compositionally biased region" description="Acidic residues" evidence="1">
    <location>
        <begin position="341"/>
        <end position="358"/>
    </location>
</feature>